<keyword evidence="3" id="KW-1185">Reference proteome</keyword>
<keyword evidence="1" id="KW-0812">Transmembrane</keyword>
<dbReference type="RefSeq" id="WP_273737277.1">
    <property type="nucleotide sequence ID" value="NZ_JAQIVI010000059.1"/>
</dbReference>
<dbReference type="AlphaFoldDB" id="A0ABD5SGN4"/>
<reference evidence="2 3" key="1">
    <citation type="journal article" date="2019" name="Int. J. Syst. Evol. Microbiol.">
        <title>The Global Catalogue of Microorganisms (GCM) 10K type strain sequencing project: providing services to taxonomists for standard genome sequencing and annotation.</title>
        <authorList>
            <consortium name="The Broad Institute Genomics Platform"/>
            <consortium name="The Broad Institute Genome Sequencing Center for Infectious Disease"/>
            <person name="Wu L."/>
            <person name="Ma J."/>
        </authorList>
    </citation>
    <scope>NUCLEOTIDE SEQUENCE [LARGE SCALE GENOMIC DNA]</scope>
    <source>
        <strain evidence="2 3">LMG 29247</strain>
    </source>
</reference>
<gene>
    <name evidence="2" type="ORF">ACFQE6_03735</name>
</gene>
<protein>
    <submittedName>
        <fullName evidence="2">Uncharacterized protein</fullName>
    </submittedName>
</protein>
<dbReference type="Proteomes" id="UP001596383">
    <property type="component" value="Unassembled WGS sequence"/>
</dbReference>
<comment type="caution">
    <text evidence="2">The sequence shown here is derived from an EMBL/GenBank/DDBJ whole genome shotgun (WGS) entry which is preliminary data.</text>
</comment>
<name>A0ABD5SGN4_9EURY</name>
<organism evidence="2 3">
    <name type="scientific">Natrinema soli</name>
    <dbReference type="NCBI Taxonomy" id="1930624"/>
    <lineage>
        <taxon>Archaea</taxon>
        <taxon>Methanobacteriati</taxon>
        <taxon>Methanobacteriota</taxon>
        <taxon>Stenosarchaea group</taxon>
        <taxon>Halobacteria</taxon>
        <taxon>Halobacteriales</taxon>
        <taxon>Natrialbaceae</taxon>
        <taxon>Natrinema</taxon>
    </lineage>
</organism>
<keyword evidence="1" id="KW-0472">Membrane</keyword>
<keyword evidence="1" id="KW-1133">Transmembrane helix</keyword>
<evidence type="ECO:0000313" key="2">
    <source>
        <dbReference type="EMBL" id="MFC6764192.1"/>
    </source>
</evidence>
<evidence type="ECO:0000313" key="3">
    <source>
        <dbReference type="Proteomes" id="UP001596383"/>
    </source>
</evidence>
<accession>A0ABD5SGN4</accession>
<evidence type="ECO:0000256" key="1">
    <source>
        <dbReference type="SAM" id="Phobius"/>
    </source>
</evidence>
<proteinExistence type="predicted"/>
<dbReference type="EMBL" id="JBHSWV010000059">
    <property type="protein sequence ID" value="MFC6764192.1"/>
    <property type="molecule type" value="Genomic_DNA"/>
</dbReference>
<feature type="transmembrane region" description="Helical" evidence="1">
    <location>
        <begin position="128"/>
        <end position="147"/>
    </location>
</feature>
<sequence length="156" mass="18246">MLGEILDESGDAVRIDRFEGIQQHHRDFIGNLMDEITSERDDQADDFALAFTQVVDRIFIHGTLRCFANYVQLERPFGPRIGSRFPLDPHPFEILVCEQREDVGYMLVKRFDGRLFEVLDTGSKRRQLLLYVVTLGFYLISFVNKPLNLLDFFQNR</sequence>